<organism evidence="1 2">
    <name type="scientific">Clonorchis sinensis</name>
    <name type="common">Chinese liver fluke</name>
    <dbReference type="NCBI Taxonomy" id="79923"/>
    <lineage>
        <taxon>Eukaryota</taxon>
        <taxon>Metazoa</taxon>
        <taxon>Spiralia</taxon>
        <taxon>Lophotrochozoa</taxon>
        <taxon>Platyhelminthes</taxon>
        <taxon>Trematoda</taxon>
        <taxon>Digenea</taxon>
        <taxon>Opisthorchiida</taxon>
        <taxon>Opisthorchiata</taxon>
        <taxon>Opisthorchiidae</taxon>
        <taxon>Clonorchis</taxon>
    </lineage>
</organism>
<evidence type="ECO:0000313" key="1">
    <source>
        <dbReference type="EMBL" id="GAA48769.1"/>
    </source>
</evidence>
<sequence>MWYLCIHPVLEVPTLFCVTNACTTNSAGDLQGQRNAEKAEEASKLRVFADKKQPLREVRQFVADKSGKILTKQDIPTTAGSVDRFCRVGAAYLDFIVADDMPSVLAKLREAGRVLAWQSEEGHCSHICFSRWQQIVLFRRFPDVVNVDGTHATNRFGLPSVVENTAPQRRWRSRDKDLGFCVLCDQSTTTSDRWCATGRVLYHADCCDAEPCPLCGDAPHACPKAFGPSKKHKGVLATRSAKRAPYDVDLDRGAESQDSASRESVCPRVFGSKEKLPDSLNLLDRLFRSLPSPKHPTALTLTVSSHFASPLPGDAMDYKVDNH</sequence>
<accession>G7Y734</accession>
<keyword evidence="2" id="KW-1185">Reference proteome</keyword>
<dbReference type="EMBL" id="DF142908">
    <property type="protein sequence ID" value="GAA48769.1"/>
    <property type="molecule type" value="Genomic_DNA"/>
</dbReference>
<protein>
    <submittedName>
        <fullName evidence="1">Uncharacterized protein</fullName>
    </submittedName>
</protein>
<dbReference type="AlphaFoldDB" id="G7Y734"/>
<gene>
    <name evidence="1" type="ORF">CLF_102012</name>
</gene>
<dbReference type="Proteomes" id="UP000008909">
    <property type="component" value="Unassembled WGS sequence"/>
</dbReference>
<evidence type="ECO:0000313" key="2">
    <source>
        <dbReference type="Proteomes" id="UP000008909"/>
    </source>
</evidence>
<reference key="2">
    <citation type="submission" date="2011-10" db="EMBL/GenBank/DDBJ databases">
        <title>The genome and transcriptome sequence of Clonorchis sinensis provide insights into the carcinogenic liver fluke.</title>
        <authorList>
            <person name="Wang X."/>
            <person name="Huang Y."/>
            <person name="Chen W."/>
            <person name="Liu H."/>
            <person name="Guo L."/>
            <person name="Chen Y."/>
            <person name="Luo F."/>
            <person name="Zhou W."/>
            <person name="Sun J."/>
            <person name="Mao Q."/>
            <person name="Liang P."/>
            <person name="Zhou C."/>
            <person name="Tian Y."/>
            <person name="Men J."/>
            <person name="Lv X."/>
            <person name="Huang L."/>
            <person name="Zhou J."/>
            <person name="Hu Y."/>
            <person name="Li R."/>
            <person name="Zhang F."/>
            <person name="Lei H."/>
            <person name="Li X."/>
            <person name="Hu X."/>
            <person name="Liang C."/>
            <person name="Xu J."/>
            <person name="Wu Z."/>
            <person name="Yu X."/>
        </authorList>
    </citation>
    <scope>NUCLEOTIDE SEQUENCE</scope>
    <source>
        <strain>Henan</strain>
    </source>
</reference>
<name>G7Y734_CLOSI</name>
<reference evidence="1" key="1">
    <citation type="journal article" date="2011" name="Genome Biol.">
        <title>The draft genome of the carcinogenic human liver fluke Clonorchis sinensis.</title>
        <authorList>
            <person name="Wang X."/>
            <person name="Chen W."/>
            <person name="Huang Y."/>
            <person name="Sun J."/>
            <person name="Men J."/>
            <person name="Liu H."/>
            <person name="Luo F."/>
            <person name="Guo L."/>
            <person name="Lv X."/>
            <person name="Deng C."/>
            <person name="Zhou C."/>
            <person name="Fan Y."/>
            <person name="Li X."/>
            <person name="Huang L."/>
            <person name="Hu Y."/>
            <person name="Liang C."/>
            <person name="Hu X."/>
            <person name="Xu J."/>
            <person name="Yu X."/>
        </authorList>
    </citation>
    <scope>NUCLEOTIDE SEQUENCE [LARGE SCALE GENOMIC DNA]</scope>
    <source>
        <strain evidence="1">Henan</strain>
    </source>
</reference>
<proteinExistence type="predicted"/>